<keyword evidence="1" id="KW-0808">Transferase</keyword>
<organism evidence="11 12">
    <name type="scientific">Morchella conica CCBAS932</name>
    <dbReference type="NCBI Taxonomy" id="1392247"/>
    <lineage>
        <taxon>Eukaryota</taxon>
        <taxon>Fungi</taxon>
        <taxon>Dikarya</taxon>
        <taxon>Ascomycota</taxon>
        <taxon>Pezizomycotina</taxon>
        <taxon>Pezizomycetes</taxon>
        <taxon>Pezizales</taxon>
        <taxon>Morchellaceae</taxon>
        <taxon>Morchella</taxon>
    </lineage>
</organism>
<evidence type="ECO:0000313" key="12">
    <source>
        <dbReference type="Proteomes" id="UP000277580"/>
    </source>
</evidence>
<dbReference type="Proteomes" id="UP000277580">
    <property type="component" value="Unassembled WGS sequence"/>
</dbReference>
<dbReference type="InterPro" id="IPR011009">
    <property type="entry name" value="Kinase-like_dom_sf"/>
</dbReference>
<dbReference type="InParanoid" id="A0A3N4KE49"/>
<gene>
    <name evidence="11" type="ORF">P167DRAFT_456700</name>
</gene>
<keyword evidence="3 11" id="KW-0418">Kinase</keyword>
<keyword evidence="2" id="KW-0547">Nucleotide-binding</keyword>
<dbReference type="Gene3D" id="1.10.510.10">
    <property type="entry name" value="Transferase(Phosphotransferase) domain 1"/>
    <property type="match status" value="1"/>
</dbReference>
<protein>
    <recommendedName>
        <fullName evidence="6">mitogen-activated protein kinase kinase</fullName>
        <ecNumber evidence="6">2.7.12.2</ecNumber>
    </recommendedName>
</protein>
<reference evidence="11 12" key="1">
    <citation type="journal article" date="2018" name="Nat. Ecol. Evol.">
        <title>Pezizomycetes genomes reveal the molecular basis of ectomycorrhizal truffle lifestyle.</title>
        <authorList>
            <person name="Murat C."/>
            <person name="Payen T."/>
            <person name="Noel B."/>
            <person name="Kuo A."/>
            <person name="Morin E."/>
            <person name="Chen J."/>
            <person name="Kohler A."/>
            <person name="Krizsan K."/>
            <person name="Balestrini R."/>
            <person name="Da Silva C."/>
            <person name="Montanini B."/>
            <person name="Hainaut M."/>
            <person name="Levati E."/>
            <person name="Barry K.W."/>
            <person name="Belfiori B."/>
            <person name="Cichocki N."/>
            <person name="Clum A."/>
            <person name="Dockter R.B."/>
            <person name="Fauchery L."/>
            <person name="Guy J."/>
            <person name="Iotti M."/>
            <person name="Le Tacon F."/>
            <person name="Lindquist E.A."/>
            <person name="Lipzen A."/>
            <person name="Malagnac F."/>
            <person name="Mello A."/>
            <person name="Molinier V."/>
            <person name="Miyauchi S."/>
            <person name="Poulain J."/>
            <person name="Riccioni C."/>
            <person name="Rubini A."/>
            <person name="Sitrit Y."/>
            <person name="Splivallo R."/>
            <person name="Traeger S."/>
            <person name="Wang M."/>
            <person name="Zifcakova L."/>
            <person name="Wipf D."/>
            <person name="Zambonelli A."/>
            <person name="Paolocci F."/>
            <person name="Nowrousian M."/>
            <person name="Ottonello S."/>
            <person name="Baldrian P."/>
            <person name="Spatafora J.W."/>
            <person name="Henrissat B."/>
            <person name="Nagy L.G."/>
            <person name="Aury J.M."/>
            <person name="Wincker P."/>
            <person name="Grigoriev I.V."/>
            <person name="Bonfante P."/>
            <person name="Martin F.M."/>
        </authorList>
    </citation>
    <scope>NUCLEOTIDE SEQUENCE [LARGE SCALE GENOMIC DNA]</scope>
    <source>
        <strain evidence="11 12">CCBAS932</strain>
    </source>
</reference>
<name>A0A3N4KE49_9PEZI</name>
<dbReference type="PANTHER" id="PTHR48013">
    <property type="entry name" value="DUAL SPECIFICITY MITOGEN-ACTIVATED PROTEIN KINASE KINASE 5-RELATED"/>
    <property type="match status" value="1"/>
</dbReference>
<keyword evidence="12" id="KW-1185">Reference proteome</keyword>
<evidence type="ECO:0000256" key="5">
    <source>
        <dbReference type="ARBA" id="ARBA00038035"/>
    </source>
</evidence>
<feature type="non-terminal residue" evidence="11">
    <location>
        <position position="138"/>
    </location>
</feature>
<evidence type="ECO:0000256" key="3">
    <source>
        <dbReference type="ARBA" id="ARBA00022777"/>
    </source>
</evidence>
<evidence type="ECO:0000256" key="6">
    <source>
        <dbReference type="ARBA" id="ARBA00038999"/>
    </source>
</evidence>
<keyword evidence="4" id="KW-0067">ATP-binding</keyword>
<comment type="catalytic activity">
    <reaction evidence="9">
        <text>L-tyrosyl-[protein] + ATP = O-phospho-L-tyrosyl-[protein] + ADP + H(+)</text>
        <dbReference type="Rhea" id="RHEA:10596"/>
        <dbReference type="Rhea" id="RHEA-COMP:10136"/>
        <dbReference type="Rhea" id="RHEA-COMP:20101"/>
        <dbReference type="ChEBI" id="CHEBI:15378"/>
        <dbReference type="ChEBI" id="CHEBI:30616"/>
        <dbReference type="ChEBI" id="CHEBI:46858"/>
        <dbReference type="ChEBI" id="CHEBI:61978"/>
        <dbReference type="ChEBI" id="CHEBI:456216"/>
        <dbReference type="EC" id="2.7.12.2"/>
    </reaction>
</comment>
<dbReference type="PROSITE" id="PS50011">
    <property type="entry name" value="PROTEIN_KINASE_DOM"/>
    <property type="match status" value="1"/>
</dbReference>
<evidence type="ECO:0000256" key="4">
    <source>
        <dbReference type="ARBA" id="ARBA00022840"/>
    </source>
</evidence>
<dbReference type="InterPro" id="IPR008271">
    <property type="entry name" value="Ser/Thr_kinase_AS"/>
</dbReference>
<dbReference type="SUPFAM" id="SSF56112">
    <property type="entry name" value="Protein kinase-like (PK-like)"/>
    <property type="match status" value="1"/>
</dbReference>
<dbReference type="Pfam" id="PF00069">
    <property type="entry name" value="Pkinase"/>
    <property type="match status" value="1"/>
</dbReference>
<comment type="catalytic activity">
    <reaction evidence="8">
        <text>L-threonyl-[protein] + ATP = O-phospho-L-threonyl-[protein] + ADP + H(+)</text>
        <dbReference type="Rhea" id="RHEA:46608"/>
        <dbReference type="Rhea" id="RHEA-COMP:11060"/>
        <dbReference type="Rhea" id="RHEA-COMP:11605"/>
        <dbReference type="ChEBI" id="CHEBI:15378"/>
        <dbReference type="ChEBI" id="CHEBI:30013"/>
        <dbReference type="ChEBI" id="CHEBI:30616"/>
        <dbReference type="ChEBI" id="CHEBI:61977"/>
        <dbReference type="ChEBI" id="CHEBI:456216"/>
        <dbReference type="EC" id="2.7.12.2"/>
    </reaction>
</comment>
<dbReference type="InterPro" id="IPR000719">
    <property type="entry name" value="Prot_kinase_dom"/>
</dbReference>
<dbReference type="PROSITE" id="PS00108">
    <property type="entry name" value="PROTEIN_KINASE_ST"/>
    <property type="match status" value="1"/>
</dbReference>
<dbReference type="EMBL" id="ML119241">
    <property type="protein sequence ID" value="RPB06671.1"/>
    <property type="molecule type" value="Genomic_DNA"/>
</dbReference>
<evidence type="ECO:0000256" key="2">
    <source>
        <dbReference type="ARBA" id="ARBA00022741"/>
    </source>
</evidence>
<dbReference type="GO" id="GO:0005524">
    <property type="term" value="F:ATP binding"/>
    <property type="evidence" value="ECO:0007669"/>
    <property type="project" value="UniProtKB-KW"/>
</dbReference>
<evidence type="ECO:0000256" key="9">
    <source>
        <dbReference type="ARBA" id="ARBA00051693"/>
    </source>
</evidence>
<evidence type="ECO:0000313" key="11">
    <source>
        <dbReference type="EMBL" id="RPB06671.1"/>
    </source>
</evidence>
<dbReference type="GO" id="GO:0004708">
    <property type="term" value="F:MAP kinase kinase activity"/>
    <property type="evidence" value="ECO:0007669"/>
    <property type="project" value="UniProtKB-EC"/>
</dbReference>
<dbReference type="EC" id="2.7.12.2" evidence="6"/>
<evidence type="ECO:0000256" key="1">
    <source>
        <dbReference type="ARBA" id="ARBA00022679"/>
    </source>
</evidence>
<sequence>MFIAMEYVSGGSLEKYMRKLKRVEVKEICREVTAQLLEALVELQRKQIAHRDLKPSNILISSTSPLLVKICDFGIAKSADIDASGLKTYAGTVKYMAPEIQGYLPTEKYESRGTYTIAVDMWSLGMVCHELHTGSVPF</sequence>
<dbReference type="OrthoDB" id="4772757at2759"/>
<dbReference type="STRING" id="1392247.A0A3N4KE49"/>
<comment type="catalytic activity">
    <reaction evidence="7">
        <text>L-seryl-[protein] + ATP = O-phospho-L-seryl-[protein] + ADP + H(+)</text>
        <dbReference type="Rhea" id="RHEA:17989"/>
        <dbReference type="Rhea" id="RHEA-COMP:9863"/>
        <dbReference type="Rhea" id="RHEA-COMP:11604"/>
        <dbReference type="ChEBI" id="CHEBI:15378"/>
        <dbReference type="ChEBI" id="CHEBI:29999"/>
        <dbReference type="ChEBI" id="CHEBI:30616"/>
        <dbReference type="ChEBI" id="CHEBI:83421"/>
        <dbReference type="ChEBI" id="CHEBI:456216"/>
        <dbReference type="EC" id="2.7.12.2"/>
    </reaction>
</comment>
<dbReference type="PANTHER" id="PTHR48013:SF9">
    <property type="entry name" value="DUAL SPECIFICITY MITOGEN-ACTIVATED PROTEIN KINASE KINASE 5"/>
    <property type="match status" value="1"/>
</dbReference>
<evidence type="ECO:0000256" key="7">
    <source>
        <dbReference type="ARBA" id="ARBA00049014"/>
    </source>
</evidence>
<dbReference type="SMART" id="SM00220">
    <property type="entry name" value="S_TKc"/>
    <property type="match status" value="1"/>
</dbReference>
<proteinExistence type="inferred from homology"/>
<feature type="domain" description="Protein kinase" evidence="10">
    <location>
        <begin position="1"/>
        <end position="138"/>
    </location>
</feature>
<evidence type="ECO:0000259" key="10">
    <source>
        <dbReference type="PROSITE" id="PS50011"/>
    </source>
</evidence>
<comment type="similarity">
    <text evidence="5">Belongs to the protein kinase superfamily. STE Ser/Thr protein kinase family. MAP kinase kinase subfamily.</text>
</comment>
<dbReference type="AlphaFoldDB" id="A0A3N4KE49"/>
<evidence type="ECO:0000256" key="8">
    <source>
        <dbReference type="ARBA" id="ARBA00049299"/>
    </source>
</evidence>
<accession>A0A3N4KE49</accession>